<dbReference type="AlphaFoldDB" id="A0A0C5RAY1"/>
<reference evidence="2 3" key="1">
    <citation type="journal article" date="2015" name="Genome Announc.">
        <title>Genome Sequence of Ureaplasma diversum Strain ATCC 49782.</title>
        <authorList>
            <person name="Marques L.M."/>
            <person name="Guimaraes A.M."/>
            <person name="Martins H.B."/>
            <person name="Rezende I.S."/>
            <person name="Barbosa M.S."/>
            <person name="Campos G.B."/>
            <person name="do Nascimento N.C."/>
            <person name="Dos Santos A.P."/>
            <person name="Amorim A.T."/>
            <person name="Santos V.M."/>
            <person name="Messick J.B."/>
            <person name="Timenetsky J."/>
        </authorList>
    </citation>
    <scope>NUCLEOTIDE SEQUENCE [LARGE SCALE GENOMIC DNA]</scope>
    <source>
        <strain evidence="2 3">ATCC 49782</strain>
    </source>
</reference>
<keyword evidence="1" id="KW-0472">Membrane</keyword>
<evidence type="ECO:0000313" key="3">
    <source>
        <dbReference type="Proteomes" id="UP000032261"/>
    </source>
</evidence>
<evidence type="ECO:0000256" key="1">
    <source>
        <dbReference type="SAM" id="Phobius"/>
    </source>
</evidence>
<protein>
    <submittedName>
        <fullName evidence="2">Uncharacterized protein</fullName>
    </submittedName>
</protein>
<feature type="transmembrane region" description="Helical" evidence="1">
    <location>
        <begin position="485"/>
        <end position="504"/>
    </location>
</feature>
<feature type="transmembrane region" description="Helical" evidence="1">
    <location>
        <begin position="347"/>
        <end position="368"/>
    </location>
</feature>
<keyword evidence="1" id="KW-0812">Transmembrane</keyword>
<gene>
    <name evidence="2" type="ORF">JM47_00235</name>
</gene>
<feature type="transmembrane region" description="Helical" evidence="1">
    <location>
        <begin position="178"/>
        <end position="199"/>
    </location>
</feature>
<feature type="transmembrane region" description="Helical" evidence="1">
    <location>
        <begin position="21"/>
        <end position="49"/>
    </location>
</feature>
<organism evidence="2 3">
    <name type="scientific">Ureaplasma diversum</name>
    <dbReference type="NCBI Taxonomy" id="42094"/>
    <lineage>
        <taxon>Bacteria</taxon>
        <taxon>Bacillati</taxon>
        <taxon>Mycoplasmatota</taxon>
        <taxon>Mycoplasmoidales</taxon>
        <taxon>Mycoplasmoidaceae</taxon>
        <taxon>Ureaplasma</taxon>
    </lineage>
</organism>
<evidence type="ECO:0000313" key="2">
    <source>
        <dbReference type="EMBL" id="AJQ45096.1"/>
    </source>
</evidence>
<dbReference type="PATRIC" id="fig|42094.4.peg.41"/>
<dbReference type="RefSeq" id="WP_208895040.1">
    <property type="nucleotide sequence ID" value="NZ_CP009770.1"/>
</dbReference>
<feature type="transmembrane region" description="Helical" evidence="1">
    <location>
        <begin position="311"/>
        <end position="332"/>
    </location>
</feature>
<dbReference type="HOGENOM" id="CLU_457031_0_0_14"/>
<proteinExistence type="predicted"/>
<dbReference type="KEGG" id="ude:JM47_00235"/>
<feature type="transmembrane region" description="Helical" evidence="1">
    <location>
        <begin position="219"/>
        <end position="240"/>
    </location>
</feature>
<feature type="transmembrane region" description="Helical" evidence="1">
    <location>
        <begin position="516"/>
        <end position="536"/>
    </location>
</feature>
<dbReference type="EMBL" id="CP009770">
    <property type="protein sequence ID" value="AJQ45096.1"/>
    <property type="molecule type" value="Genomic_DNA"/>
</dbReference>
<keyword evidence="1" id="KW-1133">Transmembrane helix</keyword>
<accession>A0A0C5RAY1</accession>
<feature type="transmembrane region" description="Helical" evidence="1">
    <location>
        <begin position="267"/>
        <end position="291"/>
    </location>
</feature>
<name>A0A0C5RAY1_9BACT</name>
<sequence length="593" mass="67212">MLKTKQNQIKTNFSFKITIKTVFVQILPMLSSTIMCGIACVILSALVALNPDGGGFVSMGITYALVFVNAFMLTATTVGLILATWSYHYKKQTTNQLIQPIDHHYNSLIAFIYGLILVGLYLACSQLYNLGANSHHNLGFTNIEVQHFDWAICCIILIKPISTYYMSYYNQYYNHTNAWVLILFDLITYSLALGLGYIFSFYVKNSYLYTSNQLGYAAYGLGFSISFIIMMIVSILLAYLKTDLKDHYIGPVVKLSNQFKVMIKHSWVYLFNGLLMSVIKMIMVFAIYLIINDKITASTALVFSSARIIWYHGLIMMPMVANAISDYTIYILQKSKITNNSYHSRQLWLILVILAFVGSFITTIIYGFSVDPMSKIITTNIATPIQLEANIPVYLYPSFKTALLKDQQTVLLLANQSQLSVDQFKANLEADNSLTSDLWLKYTKPYLDHQWHDSYITKTANKTTAPYMMLNSNEVRDYITGSDTIYYLAYFGIGNYTAVVLLRYLDIIKKQTTKPIISTVIQLLTGLFIVGFGVSYQGSDQYHGLVAWSLPFSVLSSVMITLAIVFSCIAFKKYKTKNPYNDQLTKAPWLLNV</sequence>
<dbReference type="STRING" id="42094.JM47_00235"/>
<feature type="transmembrane region" description="Helical" evidence="1">
    <location>
        <begin position="148"/>
        <end position="166"/>
    </location>
</feature>
<feature type="transmembrane region" description="Helical" evidence="1">
    <location>
        <begin position="61"/>
        <end position="87"/>
    </location>
</feature>
<feature type="transmembrane region" description="Helical" evidence="1">
    <location>
        <begin position="108"/>
        <end position="128"/>
    </location>
</feature>
<feature type="transmembrane region" description="Helical" evidence="1">
    <location>
        <begin position="548"/>
        <end position="571"/>
    </location>
</feature>
<dbReference type="Proteomes" id="UP000032261">
    <property type="component" value="Chromosome"/>
</dbReference>